<sequence length="198" mass="20588">MIRNTPRSRGALDVDAPNPYEPPSTRPGADRPRFAFPARRRRVGAVAVFLLNLSLPLAVGLPMGDAGARIGMMAAAGILGVSWVASCARCPRLALVLIPGGLAVALSQVVPILHLLAGDVARIIGIAAGCVDESPDPLGIEMGFKDRVLGPAGGLLVGSVMGLLLMLAASVLGLLFRLRNPGRPRPDAPRPEREHPGP</sequence>
<dbReference type="Proteomes" id="UP000317835">
    <property type="component" value="Chromosome"/>
</dbReference>
<proteinExistence type="predicted"/>
<feature type="transmembrane region" description="Helical" evidence="2">
    <location>
        <begin position="93"/>
        <end position="113"/>
    </location>
</feature>
<keyword evidence="4" id="KW-1185">Reference proteome</keyword>
<evidence type="ECO:0000313" key="3">
    <source>
        <dbReference type="EMBL" id="QDV34179.1"/>
    </source>
</evidence>
<gene>
    <name evidence="3" type="ORF">ElP_20630</name>
</gene>
<feature type="region of interest" description="Disordered" evidence="1">
    <location>
        <begin position="1"/>
        <end position="33"/>
    </location>
</feature>
<feature type="transmembrane region" description="Helical" evidence="2">
    <location>
        <begin position="152"/>
        <end position="176"/>
    </location>
</feature>
<dbReference type="EMBL" id="CP036426">
    <property type="protein sequence ID" value="QDV34179.1"/>
    <property type="molecule type" value="Genomic_DNA"/>
</dbReference>
<keyword evidence="2" id="KW-0812">Transmembrane</keyword>
<keyword evidence="2" id="KW-1133">Transmembrane helix</keyword>
<evidence type="ECO:0000313" key="4">
    <source>
        <dbReference type="Proteomes" id="UP000317835"/>
    </source>
</evidence>
<evidence type="ECO:0000256" key="1">
    <source>
        <dbReference type="SAM" id="MobiDB-lite"/>
    </source>
</evidence>
<name>A0A518H017_9BACT</name>
<reference evidence="3 4" key="1">
    <citation type="submission" date="2019-02" db="EMBL/GenBank/DDBJ databases">
        <title>Deep-cultivation of Planctomycetes and their phenomic and genomic characterization uncovers novel biology.</title>
        <authorList>
            <person name="Wiegand S."/>
            <person name="Jogler M."/>
            <person name="Boedeker C."/>
            <person name="Pinto D."/>
            <person name="Vollmers J."/>
            <person name="Rivas-Marin E."/>
            <person name="Kohn T."/>
            <person name="Peeters S.H."/>
            <person name="Heuer A."/>
            <person name="Rast P."/>
            <person name="Oberbeckmann S."/>
            <person name="Bunk B."/>
            <person name="Jeske O."/>
            <person name="Meyerdierks A."/>
            <person name="Storesund J.E."/>
            <person name="Kallscheuer N."/>
            <person name="Luecker S."/>
            <person name="Lage O.M."/>
            <person name="Pohl T."/>
            <person name="Merkel B.J."/>
            <person name="Hornburger P."/>
            <person name="Mueller R.-W."/>
            <person name="Bruemmer F."/>
            <person name="Labrenz M."/>
            <person name="Spormann A.M."/>
            <person name="Op den Camp H."/>
            <person name="Overmann J."/>
            <person name="Amann R."/>
            <person name="Jetten M.S.M."/>
            <person name="Mascher T."/>
            <person name="Medema M.H."/>
            <person name="Devos D.P."/>
            <person name="Kaster A.-K."/>
            <person name="Ovreas L."/>
            <person name="Rohde M."/>
            <person name="Galperin M.Y."/>
            <person name="Jogler C."/>
        </authorList>
    </citation>
    <scope>NUCLEOTIDE SEQUENCE [LARGE SCALE GENOMIC DNA]</scope>
    <source>
        <strain evidence="3 4">ElP</strain>
    </source>
</reference>
<feature type="transmembrane region" description="Helical" evidence="2">
    <location>
        <begin position="43"/>
        <end position="61"/>
    </location>
</feature>
<organism evidence="3 4">
    <name type="scientific">Tautonia plasticadhaerens</name>
    <dbReference type="NCBI Taxonomy" id="2527974"/>
    <lineage>
        <taxon>Bacteria</taxon>
        <taxon>Pseudomonadati</taxon>
        <taxon>Planctomycetota</taxon>
        <taxon>Planctomycetia</taxon>
        <taxon>Isosphaerales</taxon>
        <taxon>Isosphaeraceae</taxon>
        <taxon>Tautonia</taxon>
    </lineage>
</organism>
<dbReference type="KEGG" id="tpla:ElP_20630"/>
<accession>A0A518H017</accession>
<dbReference type="AlphaFoldDB" id="A0A518H017"/>
<protein>
    <submittedName>
        <fullName evidence="3">Uncharacterized protein</fullName>
    </submittedName>
</protein>
<evidence type="ECO:0000256" key="2">
    <source>
        <dbReference type="SAM" id="Phobius"/>
    </source>
</evidence>
<keyword evidence="2" id="KW-0472">Membrane</keyword>
<feature type="transmembrane region" description="Helical" evidence="2">
    <location>
        <begin position="67"/>
        <end position="86"/>
    </location>
</feature>